<proteinExistence type="predicted"/>
<dbReference type="AlphaFoldDB" id="A0A9N9B059"/>
<accession>A0A9N9B059</accession>
<dbReference type="EMBL" id="CAJVPI010000539">
    <property type="protein sequence ID" value="CAG8547863.1"/>
    <property type="molecule type" value="Genomic_DNA"/>
</dbReference>
<feature type="compositionally biased region" description="Basic and acidic residues" evidence="1">
    <location>
        <begin position="118"/>
        <end position="128"/>
    </location>
</feature>
<evidence type="ECO:0000313" key="2">
    <source>
        <dbReference type="EMBL" id="CAG8547863.1"/>
    </source>
</evidence>
<name>A0A9N9B059_9GLOM</name>
<dbReference type="OrthoDB" id="2345088at2759"/>
<gene>
    <name evidence="2" type="ORF">PBRASI_LOCUS4928</name>
</gene>
<comment type="caution">
    <text evidence="2">The sequence shown here is derived from an EMBL/GenBank/DDBJ whole genome shotgun (WGS) entry which is preliminary data.</text>
</comment>
<organism evidence="2 3">
    <name type="scientific">Paraglomus brasilianum</name>
    <dbReference type="NCBI Taxonomy" id="144538"/>
    <lineage>
        <taxon>Eukaryota</taxon>
        <taxon>Fungi</taxon>
        <taxon>Fungi incertae sedis</taxon>
        <taxon>Mucoromycota</taxon>
        <taxon>Glomeromycotina</taxon>
        <taxon>Glomeromycetes</taxon>
        <taxon>Paraglomerales</taxon>
        <taxon>Paraglomeraceae</taxon>
        <taxon>Paraglomus</taxon>
    </lineage>
</organism>
<evidence type="ECO:0000313" key="3">
    <source>
        <dbReference type="Proteomes" id="UP000789739"/>
    </source>
</evidence>
<feature type="region of interest" description="Disordered" evidence="1">
    <location>
        <begin position="103"/>
        <end position="132"/>
    </location>
</feature>
<evidence type="ECO:0000256" key="1">
    <source>
        <dbReference type="SAM" id="MobiDB-lite"/>
    </source>
</evidence>
<sequence length="506" mass="58371">MTIRLNFYLDNIIEDWTCLKVIGFYRTKIKPKGLKEVLSFIHKDLRDIANSNPGFDATKKEKAREILDNWKNWTVPLKNYKKDCARIKVDLLKVKQINQLSTGNGATYNDNRQGKHRRDVDDDEKKVGTEGATIPAKKCKTKSEKRIRSGRLIVPNYRGLLTGTDVGTFSEKTTYTDENPSQENEEEATTEDSFENRSQGNDEKRTIQDNIITDILGNTELSDASKEIFTIYKAQYPDGDLIDLRLKSPFLKELSRQIATLYLTEMDTMTETLVPANVHEFLVKFFSQNLTTEEWNSQIDDLKAPEKDDFVMNAVVRVLRRTLPQFIKAFSLEEQNPLLNIATIEHAHLNDFVHPCLDASLWYIAGIHYEFGEITSKNHTNGNRADGVGYMTDADKHQLIYVEGSRPETIKSRQCLPKKLYVFGGQSFRLRIYLYFLDYCGTYRLNEIDNANLPRKFSEMKNFVYFYESVLKMSLLVRDVTASFDDARAEQRPSRLSYANALLQLD</sequence>
<feature type="region of interest" description="Disordered" evidence="1">
    <location>
        <begin position="168"/>
        <end position="204"/>
    </location>
</feature>
<protein>
    <submittedName>
        <fullName evidence="2">2756_t:CDS:1</fullName>
    </submittedName>
</protein>
<reference evidence="2" key="1">
    <citation type="submission" date="2021-06" db="EMBL/GenBank/DDBJ databases">
        <authorList>
            <person name="Kallberg Y."/>
            <person name="Tangrot J."/>
            <person name="Rosling A."/>
        </authorList>
    </citation>
    <scope>NUCLEOTIDE SEQUENCE</scope>
    <source>
        <strain evidence="2">BR232B</strain>
    </source>
</reference>
<feature type="compositionally biased region" description="Polar residues" evidence="1">
    <location>
        <begin position="168"/>
        <end position="182"/>
    </location>
</feature>
<keyword evidence="3" id="KW-1185">Reference proteome</keyword>
<dbReference type="Proteomes" id="UP000789739">
    <property type="component" value="Unassembled WGS sequence"/>
</dbReference>
<feature type="compositionally biased region" description="Acidic residues" evidence="1">
    <location>
        <begin position="183"/>
        <end position="193"/>
    </location>
</feature>